<evidence type="ECO:0000256" key="2">
    <source>
        <dbReference type="SAM" id="MobiDB-lite"/>
    </source>
</evidence>
<keyword evidence="3" id="KW-0614">Plasmid</keyword>
<sequence length="65" mass="7503">MSTSIRVSDETKAKLDRLKRDDESFDELLKRLASDEEPITVGAWDSDTADRARDAIDRSRESFER</sequence>
<dbReference type="AlphaFoldDB" id="A0A5P9P7S1"/>
<name>A0A5P9P7S1_9EURY</name>
<evidence type="ECO:0000313" key="3">
    <source>
        <dbReference type="EMBL" id="QFU84241.1"/>
    </source>
</evidence>
<dbReference type="Proteomes" id="UP000326170">
    <property type="component" value="Plasmid unnamed1"/>
</dbReference>
<dbReference type="InterPro" id="IPR003847">
    <property type="entry name" value="Put_antitoxin"/>
</dbReference>
<dbReference type="KEGG" id="nas:GCU68_16780"/>
<dbReference type="Pfam" id="PF02697">
    <property type="entry name" value="VAPB_antitox"/>
    <property type="match status" value="1"/>
</dbReference>
<evidence type="ECO:0000256" key="1">
    <source>
        <dbReference type="ARBA" id="ARBA00022649"/>
    </source>
</evidence>
<dbReference type="RefSeq" id="WP_049941965.1">
    <property type="nucleotide sequence ID" value="NZ_CP045489.1"/>
</dbReference>
<evidence type="ECO:0000313" key="4">
    <source>
        <dbReference type="Proteomes" id="UP000326170"/>
    </source>
</evidence>
<gene>
    <name evidence="3" type="ORF">GCU68_16780</name>
</gene>
<accession>A0A5P9P7S1</accession>
<dbReference type="OrthoDB" id="9187at2157"/>
<reference evidence="3 4" key="1">
    <citation type="journal article" date="2007" name="Int. J. Syst. Evol. Microbiol.">
        <title>Natronorubrum sulfidifaciens sp. nov., an extremely haloalkaliphilic archaeon isolated from Aiding salt lake in Xin-Jiang, China.</title>
        <authorList>
            <person name="Cui H.L."/>
            <person name="Tohty D."/>
            <person name="Liu H.C."/>
            <person name="Liu S.J."/>
            <person name="Oren A."/>
            <person name="Zhou P.J."/>
        </authorList>
    </citation>
    <scope>NUCLEOTIDE SEQUENCE [LARGE SCALE GENOMIC DNA]</scope>
    <source>
        <strain evidence="3 4">7-3</strain>
        <plasmid evidence="3">unnamed1</plasmid>
    </source>
</reference>
<organism evidence="3 4">
    <name type="scientific">Natronorubrum aibiense</name>
    <dbReference type="NCBI Taxonomy" id="348826"/>
    <lineage>
        <taxon>Archaea</taxon>
        <taxon>Methanobacteriati</taxon>
        <taxon>Methanobacteriota</taxon>
        <taxon>Stenosarchaea group</taxon>
        <taxon>Halobacteria</taxon>
        <taxon>Halobacteriales</taxon>
        <taxon>Natrialbaceae</taxon>
        <taxon>Natronorubrum</taxon>
    </lineage>
</organism>
<feature type="compositionally biased region" description="Basic and acidic residues" evidence="2">
    <location>
        <begin position="48"/>
        <end position="65"/>
    </location>
</feature>
<proteinExistence type="predicted"/>
<keyword evidence="1" id="KW-1277">Toxin-antitoxin system</keyword>
<dbReference type="EMBL" id="CP045489">
    <property type="protein sequence ID" value="QFU84241.1"/>
    <property type="molecule type" value="Genomic_DNA"/>
</dbReference>
<protein>
    <recommendedName>
        <fullName evidence="5">Antitoxin</fullName>
    </recommendedName>
</protein>
<geneLocation type="plasmid" evidence="3 4">
    <name>unnamed1</name>
</geneLocation>
<dbReference type="GeneID" id="8744679"/>
<feature type="region of interest" description="Disordered" evidence="2">
    <location>
        <begin position="45"/>
        <end position="65"/>
    </location>
</feature>
<keyword evidence="4" id="KW-1185">Reference proteome</keyword>
<evidence type="ECO:0008006" key="5">
    <source>
        <dbReference type="Google" id="ProtNLM"/>
    </source>
</evidence>